<dbReference type="InterPro" id="IPR046358">
    <property type="entry name" value="Flagellin_C"/>
</dbReference>
<name>A0ABQ6LQV6_9RHOB</name>
<comment type="function">
    <text evidence="3">Flagellin is the subunit protein which polymerizes to form the filaments of bacterial flagella.</text>
</comment>
<dbReference type="PRINTS" id="PR00207">
    <property type="entry name" value="FLAGELLIN"/>
</dbReference>
<dbReference type="PANTHER" id="PTHR42792">
    <property type="entry name" value="FLAGELLIN"/>
    <property type="match status" value="1"/>
</dbReference>
<feature type="domain" description="Flagellin C-terminal" evidence="5">
    <location>
        <begin position="370"/>
        <end position="453"/>
    </location>
</feature>
<sequence>MTASILTNTSAMIALQTLRQTNGGLEELNNQISTGKEVASAKDNASLFAIAKVMESDVAGFQAVSDSLDLGRSTVAVASNAANSIGELLNEIKGKIIAANEDNVDRTKLQSEIVSLRGQITSIVSSAQFNGLNLIDGTNDGAGGFSVLASLDRDSAGGVTTSNISFDPTNTNLSTASGTLLTVTGGDFSAGTAVAGSSYVVGNGAGTPAAPAGGDFDLTTGAGTLRGTGGNDAVLGFGNYDFQVAATTTGGTTALDPVTEKTVAADLASGAGLLAGDVFQVVVDGISARYTVQAGDDESVINVSLRNELLANGLDTDRVSIDLADGIEFTNNTTEDISIAFTSRRASGGLAGLDTIDVSDAAGAAAATNAIEGFIQNAVDAQAQLGTTEKRLEIQDDFLSSLIDSFKSGIGSLVDADLEAASARLQALQAQQQLGIQALSIANQQPQNLLALFR</sequence>
<evidence type="ECO:0000256" key="2">
    <source>
        <dbReference type="ARBA" id="ARBA00023143"/>
    </source>
</evidence>
<evidence type="ECO:0000259" key="5">
    <source>
        <dbReference type="Pfam" id="PF00700"/>
    </source>
</evidence>
<keyword evidence="7" id="KW-1185">Reference proteome</keyword>
<dbReference type="Pfam" id="PF00669">
    <property type="entry name" value="Flagellin_N"/>
    <property type="match status" value="1"/>
</dbReference>
<evidence type="ECO:0000259" key="4">
    <source>
        <dbReference type="Pfam" id="PF00669"/>
    </source>
</evidence>
<keyword evidence="6" id="KW-0969">Cilium</keyword>
<dbReference type="InterPro" id="IPR001029">
    <property type="entry name" value="Flagellin_N"/>
</dbReference>
<dbReference type="Proteomes" id="UP001239909">
    <property type="component" value="Unassembled WGS sequence"/>
</dbReference>
<evidence type="ECO:0000256" key="3">
    <source>
        <dbReference type="RuleBase" id="RU362073"/>
    </source>
</evidence>
<dbReference type="InterPro" id="IPR001492">
    <property type="entry name" value="Flagellin"/>
</dbReference>
<dbReference type="PANTHER" id="PTHR42792:SF2">
    <property type="entry name" value="FLAGELLIN"/>
    <property type="match status" value="1"/>
</dbReference>
<keyword evidence="3" id="KW-0964">Secreted</keyword>
<comment type="caution">
    <text evidence="6">The sequence shown here is derived from an EMBL/GenBank/DDBJ whole genome shotgun (WGS) entry which is preliminary data.</text>
</comment>
<dbReference type="EMBL" id="BSYI01000022">
    <property type="protein sequence ID" value="GMG83633.1"/>
    <property type="molecule type" value="Genomic_DNA"/>
</dbReference>
<proteinExistence type="inferred from homology"/>
<gene>
    <name evidence="6" type="ORF">LNKW23_28460</name>
</gene>
<dbReference type="RefSeq" id="WP_285672427.1">
    <property type="nucleotide sequence ID" value="NZ_BSYI01000022.1"/>
</dbReference>
<reference evidence="6 7" key="1">
    <citation type="submission" date="2023-04" db="EMBL/GenBank/DDBJ databases">
        <title>Marinoamorphus aggregata gen. nov., sp. Nov., isolate from tissue of brittle star Ophioplocus japonicus.</title>
        <authorList>
            <person name="Kawano K."/>
            <person name="Sawayama S."/>
            <person name="Nakagawa S."/>
        </authorList>
    </citation>
    <scope>NUCLEOTIDE SEQUENCE [LARGE SCALE GENOMIC DNA]</scope>
    <source>
        <strain evidence="6 7">NKW23</strain>
    </source>
</reference>
<dbReference type="SUPFAM" id="SSF64518">
    <property type="entry name" value="Phase 1 flagellin"/>
    <property type="match status" value="1"/>
</dbReference>
<keyword evidence="6" id="KW-0282">Flagellum</keyword>
<comment type="similarity">
    <text evidence="1 3">Belongs to the bacterial flagellin family.</text>
</comment>
<comment type="subcellular location">
    <subcellularLocation>
        <location evidence="3">Secreted</location>
    </subcellularLocation>
    <subcellularLocation>
        <location evidence="3">Bacterial flagellum</location>
    </subcellularLocation>
</comment>
<dbReference type="Gene3D" id="1.20.1330.10">
    <property type="entry name" value="f41 fragment of flagellin, N-terminal domain"/>
    <property type="match status" value="2"/>
</dbReference>
<keyword evidence="6" id="KW-0966">Cell projection</keyword>
<accession>A0ABQ6LQV6</accession>
<organism evidence="6 7">
    <name type="scientific">Paralimibaculum aggregatum</name>
    <dbReference type="NCBI Taxonomy" id="3036245"/>
    <lineage>
        <taxon>Bacteria</taxon>
        <taxon>Pseudomonadati</taxon>
        <taxon>Pseudomonadota</taxon>
        <taxon>Alphaproteobacteria</taxon>
        <taxon>Rhodobacterales</taxon>
        <taxon>Paracoccaceae</taxon>
        <taxon>Paralimibaculum</taxon>
    </lineage>
</organism>
<evidence type="ECO:0000313" key="6">
    <source>
        <dbReference type="EMBL" id="GMG83633.1"/>
    </source>
</evidence>
<keyword evidence="2 3" id="KW-0975">Bacterial flagellum</keyword>
<protein>
    <recommendedName>
        <fullName evidence="3">Flagellin</fullName>
    </recommendedName>
</protein>
<evidence type="ECO:0000313" key="7">
    <source>
        <dbReference type="Proteomes" id="UP001239909"/>
    </source>
</evidence>
<dbReference type="Pfam" id="PF00700">
    <property type="entry name" value="Flagellin_C"/>
    <property type="match status" value="1"/>
</dbReference>
<evidence type="ECO:0000256" key="1">
    <source>
        <dbReference type="ARBA" id="ARBA00005709"/>
    </source>
</evidence>
<feature type="domain" description="Flagellin N-terminal" evidence="4">
    <location>
        <begin position="5"/>
        <end position="139"/>
    </location>
</feature>